<keyword evidence="2" id="KW-1185">Reference proteome</keyword>
<reference evidence="1" key="3">
    <citation type="submission" date="2015-02" db="UniProtKB">
        <authorList>
            <consortium name="EnsemblProtists"/>
        </authorList>
    </citation>
    <scope>IDENTIFICATION</scope>
    <source>
        <strain evidence="1">DAOM BR144</strain>
    </source>
</reference>
<name>K3WXI1_GLOUD</name>
<dbReference type="OMA" id="MEWITSC"/>
<dbReference type="EMBL" id="GL376615">
    <property type="status" value="NOT_ANNOTATED_CDS"/>
    <property type="molecule type" value="Genomic_DNA"/>
</dbReference>
<evidence type="ECO:0000313" key="2">
    <source>
        <dbReference type="Proteomes" id="UP000019132"/>
    </source>
</evidence>
<protein>
    <submittedName>
        <fullName evidence="1">Uncharacterized protein</fullName>
    </submittedName>
</protein>
<dbReference type="PANTHER" id="PTHR40866">
    <property type="entry name" value="BED-TYPE DOMAIN-CONTAINING PROTEIN"/>
    <property type="match status" value="1"/>
</dbReference>
<evidence type="ECO:0000313" key="1">
    <source>
        <dbReference type="EnsemblProtists" id="PYU1_T009679"/>
    </source>
</evidence>
<organism evidence="1 2">
    <name type="scientific">Globisporangium ultimum (strain ATCC 200006 / CBS 805.95 / DAOM BR144)</name>
    <name type="common">Pythium ultimum</name>
    <dbReference type="NCBI Taxonomy" id="431595"/>
    <lineage>
        <taxon>Eukaryota</taxon>
        <taxon>Sar</taxon>
        <taxon>Stramenopiles</taxon>
        <taxon>Oomycota</taxon>
        <taxon>Peronosporomycetes</taxon>
        <taxon>Pythiales</taxon>
        <taxon>Pythiaceae</taxon>
        <taxon>Globisporangium</taxon>
    </lineage>
</organism>
<reference evidence="2" key="2">
    <citation type="submission" date="2010-04" db="EMBL/GenBank/DDBJ databases">
        <authorList>
            <person name="Buell R."/>
            <person name="Hamilton J."/>
            <person name="Hostetler J."/>
        </authorList>
    </citation>
    <scope>NUCLEOTIDE SEQUENCE [LARGE SCALE GENOMIC DNA]</scope>
    <source>
        <strain evidence="2">DAOM:BR144</strain>
    </source>
</reference>
<proteinExistence type="predicted"/>
<dbReference type="Proteomes" id="UP000019132">
    <property type="component" value="Unassembled WGS sequence"/>
</dbReference>
<dbReference type="EnsemblProtists" id="PYU1_T009679">
    <property type="protein sequence ID" value="PYU1_T009679"/>
    <property type="gene ID" value="PYU1_G009661"/>
</dbReference>
<accession>K3WXI1</accession>
<dbReference type="AlphaFoldDB" id="K3WXI1"/>
<dbReference type="InParanoid" id="K3WXI1"/>
<dbReference type="HOGENOM" id="CLU_1810037_0_0_1"/>
<sequence>MTTSNPFTTQQVCDYLFGPVLQKLKLSTADWVIACNLPFSFCENSPVAKCSKLKSTSTETLLKYANLATKEVESAISDVLSQRFGIVLGGWTFLSEHYLAVFATFEHGTRNGAVLLALAPLVDDETTSRSTAKGYDPCATSTP</sequence>
<dbReference type="VEuPathDB" id="FungiDB:PYU1_G009661"/>
<dbReference type="PANTHER" id="PTHR40866:SF1">
    <property type="entry name" value="BED-TYPE DOMAIN-CONTAINING PROTEIN"/>
    <property type="match status" value="1"/>
</dbReference>
<reference evidence="2" key="1">
    <citation type="journal article" date="2010" name="Genome Biol.">
        <title>Genome sequence of the necrotrophic plant pathogen Pythium ultimum reveals original pathogenicity mechanisms and effector repertoire.</title>
        <authorList>
            <person name="Levesque C.A."/>
            <person name="Brouwer H."/>
            <person name="Cano L."/>
            <person name="Hamilton J.P."/>
            <person name="Holt C."/>
            <person name="Huitema E."/>
            <person name="Raffaele S."/>
            <person name="Robideau G.P."/>
            <person name="Thines M."/>
            <person name="Win J."/>
            <person name="Zerillo M.M."/>
            <person name="Beakes G.W."/>
            <person name="Boore J.L."/>
            <person name="Busam D."/>
            <person name="Dumas B."/>
            <person name="Ferriera S."/>
            <person name="Fuerstenberg S.I."/>
            <person name="Gachon C.M."/>
            <person name="Gaulin E."/>
            <person name="Govers F."/>
            <person name="Grenville-Briggs L."/>
            <person name="Horner N."/>
            <person name="Hostetler J."/>
            <person name="Jiang R.H."/>
            <person name="Johnson J."/>
            <person name="Krajaejun T."/>
            <person name="Lin H."/>
            <person name="Meijer H.J."/>
            <person name="Moore B."/>
            <person name="Morris P."/>
            <person name="Phuntmart V."/>
            <person name="Puiu D."/>
            <person name="Shetty J."/>
            <person name="Stajich J.E."/>
            <person name="Tripathy S."/>
            <person name="Wawra S."/>
            <person name="van West P."/>
            <person name="Whitty B.R."/>
            <person name="Coutinho P.M."/>
            <person name="Henrissat B."/>
            <person name="Martin F."/>
            <person name="Thomas P.D."/>
            <person name="Tyler B.M."/>
            <person name="De Vries R.P."/>
            <person name="Kamoun S."/>
            <person name="Yandell M."/>
            <person name="Tisserat N."/>
            <person name="Buell C.R."/>
        </authorList>
    </citation>
    <scope>NUCLEOTIDE SEQUENCE</scope>
    <source>
        <strain evidence="2">DAOM:BR144</strain>
    </source>
</reference>